<dbReference type="SMART" id="SM00353">
    <property type="entry name" value="HLH"/>
    <property type="match status" value="1"/>
</dbReference>
<feature type="region of interest" description="Disordered" evidence="9">
    <location>
        <begin position="130"/>
        <end position="162"/>
    </location>
</feature>
<evidence type="ECO:0000256" key="2">
    <source>
        <dbReference type="ARBA" id="ARBA00022473"/>
    </source>
</evidence>
<dbReference type="SUPFAM" id="SSF47459">
    <property type="entry name" value="HLH, helix-loop-helix DNA-binding domain"/>
    <property type="match status" value="1"/>
</dbReference>
<evidence type="ECO:0000256" key="6">
    <source>
        <dbReference type="ARBA" id="ARBA00023125"/>
    </source>
</evidence>
<gene>
    <name evidence="11" type="ORF">LARSCL_LOCUS20147</name>
</gene>
<dbReference type="InterPro" id="IPR039583">
    <property type="entry name" value="TCFL5/SOLH1/2"/>
</dbReference>
<protein>
    <recommendedName>
        <fullName evidence="10">BHLH domain-containing protein</fullName>
    </recommendedName>
</protein>
<feature type="compositionally biased region" description="Polar residues" evidence="9">
    <location>
        <begin position="1"/>
        <end position="12"/>
    </location>
</feature>
<feature type="region of interest" description="Disordered" evidence="9">
    <location>
        <begin position="1"/>
        <end position="30"/>
    </location>
</feature>
<dbReference type="InterPro" id="IPR036638">
    <property type="entry name" value="HLH_DNA-bd_sf"/>
</dbReference>
<evidence type="ECO:0000256" key="8">
    <source>
        <dbReference type="ARBA" id="ARBA00023242"/>
    </source>
</evidence>
<keyword evidence="8" id="KW-0539">Nucleus</keyword>
<feature type="domain" description="BHLH" evidence="10">
    <location>
        <begin position="201"/>
        <end position="251"/>
    </location>
</feature>
<keyword evidence="12" id="KW-1185">Reference proteome</keyword>
<comment type="subcellular location">
    <subcellularLocation>
        <location evidence="1">Nucleus</location>
    </subcellularLocation>
</comment>
<name>A0AAV2BNK0_9ARAC</name>
<dbReference type="GO" id="GO:0005634">
    <property type="term" value="C:nucleus"/>
    <property type="evidence" value="ECO:0007669"/>
    <property type="project" value="UniProtKB-SubCell"/>
</dbReference>
<dbReference type="GO" id="GO:0000978">
    <property type="term" value="F:RNA polymerase II cis-regulatory region sequence-specific DNA binding"/>
    <property type="evidence" value="ECO:0007669"/>
    <property type="project" value="TreeGrafter"/>
</dbReference>
<dbReference type="PANTHER" id="PTHR15402:SF2">
    <property type="entry name" value="TRANSCRIPTION FACTOR LIKE 5"/>
    <property type="match status" value="1"/>
</dbReference>
<evidence type="ECO:0000256" key="1">
    <source>
        <dbReference type="ARBA" id="ARBA00004123"/>
    </source>
</evidence>
<dbReference type="Gene3D" id="4.10.280.10">
    <property type="entry name" value="Helix-loop-helix DNA-binding domain"/>
    <property type="match status" value="1"/>
</dbReference>
<dbReference type="GO" id="GO:0046983">
    <property type="term" value="F:protein dimerization activity"/>
    <property type="evidence" value="ECO:0007669"/>
    <property type="project" value="InterPro"/>
</dbReference>
<proteinExistence type="predicted"/>
<evidence type="ECO:0000256" key="9">
    <source>
        <dbReference type="SAM" id="MobiDB-lite"/>
    </source>
</evidence>
<dbReference type="EMBL" id="CAXIEN010000416">
    <property type="protein sequence ID" value="CAL1297179.1"/>
    <property type="molecule type" value="Genomic_DNA"/>
</dbReference>
<feature type="non-terminal residue" evidence="11">
    <location>
        <position position="1"/>
    </location>
</feature>
<keyword evidence="3" id="KW-0221">Differentiation</keyword>
<keyword evidence="4" id="KW-0744">Spermatogenesis</keyword>
<evidence type="ECO:0000256" key="4">
    <source>
        <dbReference type="ARBA" id="ARBA00022871"/>
    </source>
</evidence>
<reference evidence="11 12" key="1">
    <citation type="submission" date="2024-04" db="EMBL/GenBank/DDBJ databases">
        <authorList>
            <person name="Rising A."/>
            <person name="Reimegard J."/>
            <person name="Sonavane S."/>
            <person name="Akerstrom W."/>
            <person name="Nylinder S."/>
            <person name="Hedman E."/>
            <person name="Kallberg Y."/>
        </authorList>
    </citation>
    <scope>NUCLEOTIDE SEQUENCE [LARGE SCALE GENOMIC DNA]</scope>
</reference>
<keyword evidence="6" id="KW-0238">DNA-binding</keyword>
<comment type="caution">
    <text evidence="11">The sequence shown here is derived from an EMBL/GenBank/DDBJ whole genome shotgun (WGS) entry which is preliminary data.</text>
</comment>
<feature type="compositionally biased region" description="Polar residues" evidence="9">
    <location>
        <begin position="130"/>
        <end position="161"/>
    </location>
</feature>
<evidence type="ECO:0000313" key="11">
    <source>
        <dbReference type="EMBL" id="CAL1297179.1"/>
    </source>
</evidence>
<dbReference type="PROSITE" id="PS50888">
    <property type="entry name" value="BHLH"/>
    <property type="match status" value="1"/>
</dbReference>
<keyword evidence="2" id="KW-0217">Developmental protein</keyword>
<sequence>NDTAVANTSGAITSAGDPSHGIDTPENKGKEEGIGHQIVFSEAECKFVSSVNQHVYLSSTSEENVLIQDVSYQPVVQSEDPNTAPTSSATYEQMVFSTSDGTVSDLTLPRIEKVQSCASTDLMWIVQSGESSETSGNTNGNLALQHQESSQDASSGFQSPVNMDDIPDTQQMQRFVTADNQVVYGYKDPNGEFHFFCPALNERESHNEKERKRRSRVSDACSALRRMIPGMSEKTDKATVFEQAARYLKFLRDKFGTQFDQGKS</sequence>
<dbReference type="Proteomes" id="UP001497382">
    <property type="component" value="Unassembled WGS sequence"/>
</dbReference>
<evidence type="ECO:0000256" key="3">
    <source>
        <dbReference type="ARBA" id="ARBA00022782"/>
    </source>
</evidence>
<evidence type="ECO:0000256" key="7">
    <source>
        <dbReference type="ARBA" id="ARBA00023163"/>
    </source>
</evidence>
<organism evidence="11 12">
    <name type="scientific">Larinioides sclopetarius</name>
    <dbReference type="NCBI Taxonomy" id="280406"/>
    <lineage>
        <taxon>Eukaryota</taxon>
        <taxon>Metazoa</taxon>
        <taxon>Ecdysozoa</taxon>
        <taxon>Arthropoda</taxon>
        <taxon>Chelicerata</taxon>
        <taxon>Arachnida</taxon>
        <taxon>Araneae</taxon>
        <taxon>Araneomorphae</taxon>
        <taxon>Entelegynae</taxon>
        <taxon>Araneoidea</taxon>
        <taxon>Araneidae</taxon>
        <taxon>Larinioides</taxon>
    </lineage>
</organism>
<keyword evidence="5" id="KW-0805">Transcription regulation</keyword>
<dbReference type="Pfam" id="PF00010">
    <property type="entry name" value="HLH"/>
    <property type="match status" value="1"/>
</dbReference>
<dbReference type="GO" id="GO:0030154">
    <property type="term" value="P:cell differentiation"/>
    <property type="evidence" value="ECO:0007669"/>
    <property type="project" value="UniProtKB-KW"/>
</dbReference>
<evidence type="ECO:0000256" key="5">
    <source>
        <dbReference type="ARBA" id="ARBA00023015"/>
    </source>
</evidence>
<evidence type="ECO:0000313" key="12">
    <source>
        <dbReference type="Proteomes" id="UP001497382"/>
    </source>
</evidence>
<dbReference type="InterPro" id="IPR011598">
    <property type="entry name" value="bHLH_dom"/>
</dbReference>
<accession>A0AAV2BNK0</accession>
<evidence type="ECO:0000259" key="10">
    <source>
        <dbReference type="PROSITE" id="PS50888"/>
    </source>
</evidence>
<keyword evidence="7" id="KW-0804">Transcription</keyword>
<dbReference type="AlphaFoldDB" id="A0AAV2BNK0"/>
<dbReference type="GO" id="GO:0000981">
    <property type="term" value="F:DNA-binding transcription factor activity, RNA polymerase II-specific"/>
    <property type="evidence" value="ECO:0007669"/>
    <property type="project" value="TreeGrafter"/>
</dbReference>
<dbReference type="CDD" id="cd19683">
    <property type="entry name" value="bHLH_SOHLH_like"/>
    <property type="match status" value="1"/>
</dbReference>
<dbReference type="PANTHER" id="PTHR15402">
    <property type="entry name" value="TRANSCRIPTION FACTOR-LIKE 5 PROTEIN"/>
    <property type="match status" value="1"/>
</dbReference>
<dbReference type="GO" id="GO:0007283">
    <property type="term" value="P:spermatogenesis"/>
    <property type="evidence" value="ECO:0007669"/>
    <property type="project" value="UniProtKB-KW"/>
</dbReference>